<organism evidence="3 4">
    <name type="scientific">Azospirillum oleiclasticum</name>
    <dbReference type="NCBI Taxonomy" id="2735135"/>
    <lineage>
        <taxon>Bacteria</taxon>
        <taxon>Pseudomonadati</taxon>
        <taxon>Pseudomonadota</taxon>
        <taxon>Alphaproteobacteria</taxon>
        <taxon>Rhodospirillales</taxon>
        <taxon>Azospirillaceae</taxon>
        <taxon>Azospirillum</taxon>
    </lineage>
</organism>
<accession>A0ABX2TH43</accession>
<feature type="non-terminal residue" evidence="3">
    <location>
        <position position="483"/>
    </location>
</feature>
<evidence type="ECO:0000313" key="3">
    <source>
        <dbReference type="EMBL" id="NYZ23666.1"/>
    </source>
</evidence>
<evidence type="ECO:0000256" key="1">
    <source>
        <dbReference type="SAM" id="MobiDB-lite"/>
    </source>
</evidence>
<dbReference type="PANTHER" id="PTHR22576">
    <property type="entry name" value="MUCOSA ASSOCIATED LYMPHOID TISSUE LYMPHOMA TRANSLOCATION PROTEIN 1/PARACASPASE"/>
    <property type="match status" value="1"/>
</dbReference>
<dbReference type="SMART" id="SM00287">
    <property type="entry name" value="SH3b"/>
    <property type="match status" value="1"/>
</dbReference>
<keyword evidence="4" id="KW-1185">Reference proteome</keyword>
<comment type="caution">
    <text evidence="3">The sequence shown here is derived from an EMBL/GenBank/DDBJ whole genome shotgun (WGS) entry which is preliminary data.</text>
</comment>
<dbReference type="RefSeq" id="WP_180285447.1">
    <property type="nucleotide sequence ID" value="NZ_JABFDB010000030.1"/>
</dbReference>
<dbReference type="EMBL" id="JABFDB010000030">
    <property type="protein sequence ID" value="NYZ23666.1"/>
    <property type="molecule type" value="Genomic_DNA"/>
</dbReference>
<dbReference type="InterPro" id="IPR052039">
    <property type="entry name" value="Caspase-related_regulators"/>
</dbReference>
<dbReference type="InterPro" id="IPR001309">
    <property type="entry name" value="Pept_C14_p20"/>
</dbReference>
<dbReference type="Pfam" id="PF08239">
    <property type="entry name" value="SH3_3"/>
    <property type="match status" value="1"/>
</dbReference>
<evidence type="ECO:0000313" key="4">
    <source>
        <dbReference type="Proteomes" id="UP000584642"/>
    </source>
</evidence>
<dbReference type="Gene3D" id="2.30.30.40">
    <property type="entry name" value="SH3 Domains"/>
    <property type="match status" value="1"/>
</dbReference>
<dbReference type="SUPFAM" id="SSF52129">
    <property type="entry name" value="Caspase-like"/>
    <property type="match status" value="1"/>
</dbReference>
<feature type="domain" description="Caspase family p20" evidence="2">
    <location>
        <begin position="20"/>
        <end position="79"/>
    </location>
</feature>
<dbReference type="PANTHER" id="PTHR22576:SF37">
    <property type="entry name" value="MUCOSA-ASSOCIATED LYMPHOID TISSUE LYMPHOMA TRANSLOCATION PROTEIN 1"/>
    <property type="match status" value="1"/>
</dbReference>
<sequence length="483" mass="48974">MAVAALLVVMATVQGAAAQQRRVALVIGNGTYAAGGHAPSAEANARVMGEALRAAGFEVTVATDLTRAAMTGTIGRFQEKLAAAELGFVYYSGLMLAMDGRSVMVPVDARLASEFDVVFETVPLEATLERVRQVVGRAVVVIDPIVPNPFVERLAAVTGAAGRSLRPMADAPAAAGGLLLAYSHQPGRTPVLVGGSGPGAYAAALAEAIRRPGTELREALATAEGHVSQQSGGRQLPWVRDGLEEAVTLGPAAPPVAAALAEAAVDPMAENQMVVRDTNMRAGPGMEASVLRAVRRGTTVAVTGRVRGSSWLRVTVEGQTGYIVARNLASPDAVPPVDEAPVAATPDARPEPAAELAPGVYALSRPATLFAQPVLGARGLRELEAGQLVTVTGTVPGTNWVQARDRFGQEGYVGAGALTSIWGAVGESRSDGGVPAAGGGLSAGDGRAVSVQPLPEPPPATVAAAPSAAGAAVRDAVETARGT</sequence>
<proteinExistence type="predicted"/>
<dbReference type="InterPro" id="IPR029030">
    <property type="entry name" value="Caspase-like_dom_sf"/>
</dbReference>
<dbReference type="InterPro" id="IPR003646">
    <property type="entry name" value="SH3-like_bac-type"/>
</dbReference>
<dbReference type="Gene3D" id="3.40.50.1460">
    <property type="match status" value="1"/>
</dbReference>
<evidence type="ECO:0000259" key="2">
    <source>
        <dbReference type="PROSITE" id="PS50208"/>
    </source>
</evidence>
<dbReference type="InterPro" id="IPR011600">
    <property type="entry name" value="Pept_C14_caspase"/>
</dbReference>
<reference evidence="3 4" key="1">
    <citation type="submission" date="2020-05" db="EMBL/GenBank/DDBJ databases">
        <title>Azospirillum oleiclasticum sp. nov, a nitrogen-fixing and heavy crude oil-emulsifying bacterium isolated from the crude oil of Yumen Oilfield.</title>
        <authorList>
            <person name="Wu D."/>
            <person name="Cai M."/>
            <person name="Zhang X."/>
        </authorList>
    </citation>
    <scope>NUCLEOTIDE SEQUENCE [LARGE SCALE GENOMIC DNA]</scope>
    <source>
        <strain evidence="3 4">ROY-1-1-2</strain>
    </source>
</reference>
<dbReference type="Proteomes" id="UP000584642">
    <property type="component" value="Unassembled WGS sequence"/>
</dbReference>
<name>A0ABX2TH43_9PROT</name>
<dbReference type="PROSITE" id="PS50208">
    <property type="entry name" value="CASPASE_P20"/>
    <property type="match status" value="1"/>
</dbReference>
<feature type="region of interest" description="Disordered" evidence="1">
    <location>
        <begin position="431"/>
        <end position="468"/>
    </location>
</feature>
<protein>
    <submittedName>
        <fullName evidence="3">SH3 domain-containing protein</fullName>
    </submittedName>
</protein>
<dbReference type="Pfam" id="PF00656">
    <property type="entry name" value="Peptidase_C14"/>
    <property type="match status" value="1"/>
</dbReference>
<gene>
    <name evidence="3" type="ORF">HND93_28540</name>
</gene>